<gene>
    <name evidence="6" type="ORF">LECACI_7A000321</name>
</gene>
<proteinExistence type="predicted"/>
<dbReference type="PROSITE" id="PS50048">
    <property type="entry name" value="ZN2_CY6_FUNGAL_2"/>
    <property type="match status" value="1"/>
</dbReference>
<evidence type="ECO:0000259" key="5">
    <source>
        <dbReference type="PROSITE" id="PS50048"/>
    </source>
</evidence>
<accession>A0AAI8W1K1</accession>
<dbReference type="GO" id="GO:0008270">
    <property type="term" value="F:zinc ion binding"/>
    <property type="evidence" value="ECO:0007669"/>
    <property type="project" value="InterPro"/>
</dbReference>
<dbReference type="CDD" id="cd00067">
    <property type="entry name" value="GAL4"/>
    <property type="match status" value="1"/>
</dbReference>
<reference evidence="6" key="1">
    <citation type="submission" date="2023-11" db="EMBL/GenBank/DDBJ databases">
        <authorList>
            <person name="Alioto T."/>
            <person name="Alioto T."/>
            <person name="Gomez Garrido J."/>
        </authorList>
    </citation>
    <scope>NUCLEOTIDE SEQUENCE</scope>
</reference>
<feature type="compositionally biased region" description="Polar residues" evidence="4">
    <location>
        <begin position="181"/>
        <end position="202"/>
    </location>
</feature>
<evidence type="ECO:0000256" key="2">
    <source>
        <dbReference type="ARBA" id="ARBA00022723"/>
    </source>
</evidence>
<dbReference type="PROSITE" id="PS00463">
    <property type="entry name" value="ZN2_CY6_FUNGAL_1"/>
    <property type="match status" value="1"/>
</dbReference>
<dbReference type="GO" id="GO:0000981">
    <property type="term" value="F:DNA-binding transcription factor activity, RNA polymerase II-specific"/>
    <property type="evidence" value="ECO:0007669"/>
    <property type="project" value="InterPro"/>
</dbReference>
<feature type="domain" description="Zn(2)-C6 fungal-type" evidence="5">
    <location>
        <begin position="96"/>
        <end position="125"/>
    </location>
</feature>
<evidence type="ECO:0000256" key="4">
    <source>
        <dbReference type="SAM" id="MobiDB-lite"/>
    </source>
</evidence>
<sequence>MAEETSPGSEASPPADGDETNVDHPSKNPSAFLAPSDFLPRLPPSTETPSGSSGVAPSDGTSDGPSHDGTAQDAPATTAASRSLVNAQGRTLNPRSCVTCRRRKVKCDKLHPCSNCNRAHIECIFPAPGRAPRKPRKAGEGRDKELLERLRRLEGVVKGMGVEVPNKEGEPAPKNIDNDTRAGTNSTGQVHGASESNGNGFNRTVAKDQADQDFHNKTRWVEEQQKGRFENKFGRLVVNEGKSRYINNSFWASLSNEVEDLKGILNQSSDEEDNLASSPGSNAPQAPSNHHGFVFGFGSQNVDMLSLHPLPGQISEYWDLYKDRVDPLVKILHLPTLEPTILNAASHLSNLSRGFECLLFAVYYGATTSLSARDCLLKLGEEKLNLLARYRFGIEQALARANFLTTEEMVVLQSLVIFLICLRRNSDARVIWTLTGLVVRIAQTIGIHRDGSHFGLTPFEIEMRRRLWWQTCILDTRASEDHGCDPTIVEQSFDTKMPLNVNDVDISPDMKEFPPERRGCTDMSFCLLRFEVSNTFRRINYIPPGPPKACTEYLTSVTLQDKERWITECHQRLEERYLKHCDMSVPLFWVTATVARLMMSKMWLMVYHPFQRQSGGSALSEEVKEKLFITSLENMEYSLLLETEARTMKWGWLFRTYVQWHALAFTLSELSHRTTGPLVERAWAAVEKTRDGTWVVSVTEEAGVGHLWRPLKKLYRKAKEARQRGLLEEQMAMNPASNPPNRTYSPNENPMFGHPARPRMTRAPLSSAQLKRFTEGPEFGKAPLDKHELLRSPKLSDTTTQDPMDTAGLTDDILQQPQPQPQEIDRNFIAEQQSQPMNGMQSSSAQSVATPQALNPAPGFGQNFLTQSGNIHFNDFPSHGSGMQPSTNGMRMNSMDSLDNDLGSVMDTSGDLNWENWDQLVRQFGMDVDSGVGMSTGPTTNWNGANLEVGTSGQNLRMGMGMGGGDWF</sequence>
<evidence type="ECO:0000256" key="3">
    <source>
        <dbReference type="ARBA" id="ARBA00023242"/>
    </source>
</evidence>
<keyword evidence="7" id="KW-1185">Reference proteome</keyword>
<dbReference type="InterPro" id="IPR001138">
    <property type="entry name" value="Zn2Cys6_DnaBD"/>
</dbReference>
<keyword evidence="2" id="KW-0479">Metal-binding</keyword>
<dbReference type="AlphaFoldDB" id="A0AAI8W1K1"/>
<dbReference type="GO" id="GO:0005634">
    <property type="term" value="C:nucleus"/>
    <property type="evidence" value="ECO:0007669"/>
    <property type="project" value="UniProtKB-SubCell"/>
</dbReference>
<dbReference type="Proteomes" id="UP001296104">
    <property type="component" value="Unassembled WGS sequence"/>
</dbReference>
<dbReference type="SMART" id="SM00066">
    <property type="entry name" value="GAL4"/>
    <property type="match status" value="1"/>
</dbReference>
<dbReference type="GO" id="GO:0006351">
    <property type="term" value="P:DNA-templated transcription"/>
    <property type="evidence" value="ECO:0007669"/>
    <property type="project" value="InterPro"/>
</dbReference>
<dbReference type="InterPro" id="IPR050613">
    <property type="entry name" value="Sec_Metabolite_Reg"/>
</dbReference>
<dbReference type="GO" id="GO:0003677">
    <property type="term" value="F:DNA binding"/>
    <property type="evidence" value="ECO:0007669"/>
    <property type="project" value="InterPro"/>
</dbReference>
<feature type="compositionally biased region" description="Low complexity" evidence="4">
    <location>
        <begin position="44"/>
        <end position="54"/>
    </location>
</feature>
<feature type="region of interest" description="Disordered" evidence="4">
    <location>
        <begin position="1"/>
        <end position="87"/>
    </location>
</feature>
<dbReference type="InterPro" id="IPR007219">
    <property type="entry name" value="XnlR_reg_dom"/>
</dbReference>
<comment type="subcellular location">
    <subcellularLocation>
        <location evidence="1">Nucleus</location>
    </subcellularLocation>
</comment>
<dbReference type="SMART" id="SM00906">
    <property type="entry name" value="Fungal_trans"/>
    <property type="match status" value="1"/>
</dbReference>
<feature type="compositionally biased region" description="Polar residues" evidence="4">
    <location>
        <begin position="78"/>
        <end position="87"/>
    </location>
</feature>
<comment type="caution">
    <text evidence="6">The sequence shown here is derived from an EMBL/GenBank/DDBJ whole genome shotgun (WGS) entry which is preliminary data.</text>
</comment>
<dbReference type="PANTHER" id="PTHR31001:SF50">
    <property type="entry name" value="ZN(II)2CYS6 TRANSCRIPTION FACTOR (EUROFUNG)"/>
    <property type="match status" value="1"/>
</dbReference>
<evidence type="ECO:0000313" key="6">
    <source>
        <dbReference type="EMBL" id="CAK3762626.1"/>
    </source>
</evidence>
<feature type="compositionally biased region" description="Basic and acidic residues" evidence="4">
    <location>
        <begin position="165"/>
        <end position="180"/>
    </location>
</feature>
<organism evidence="6 7">
    <name type="scientific">Lecanosticta acicola</name>
    <dbReference type="NCBI Taxonomy" id="111012"/>
    <lineage>
        <taxon>Eukaryota</taxon>
        <taxon>Fungi</taxon>
        <taxon>Dikarya</taxon>
        <taxon>Ascomycota</taxon>
        <taxon>Pezizomycotina</taxon>
        <taxon>Dothideomycetes</taxon>
        <taxon>Dothideomycetidae</taxon>
        <taxon>Mycosphaerellales</taxon>
        <taxon>Mycosphaerellaceae</taxon>
        <taxon>Lecanosticta</taxon>
    </lineage>
</organism>
<dbReference type="SUPFAM" id="SSF57701">
    <property type="entry name" value="Zn2/Cys6 DNA-binding domain"/>
    <property type="match status" value="1"/>
</dbReference>
<evidence type="ECO:0000313" key="7">
    <source>
        <dbReference type="Proteomes" id="UP001296104"/>
    </source>
</evidence>
<dbReference type="InterPro" id="IPR036864">
    <property type="entry name" value="Zn2-C6_fun-type_DNA-bd_sf"/>
</dbReference>
<keyword evidence="3" id="KW-0539">Nucleus</keyword>
<feature type="compositionally biased region" description="Polar residues" evidence="4">
    <location>
        <begin position="735"/>
        <end position="748"/>
    </location>
</feature>
<dbReference type="CDD" id="cd12148">
    <property type="entry name" value="fungal_TF_MHR"/>
    <property type="match status" value="1"/>
</dbReference>
<dbReference type="EMBL" id="CAVMBE010000001">
    <property type="protein sequence ID" value="CAK3762626.1"/>
    <property type="molecule type" value="Genomic_DNA"/>
</dbReference>
<dbReference type="PANTHER" id="PTHR31001">
    <property type="entry name" value="UNCHARACTERIZED TRANSCRIPTIONAL REGULATORY PROTEIN"/>
    <property type="match status" value="1"/>
</dbReference>
<name>A0AAI8W1K1_9PEZI</name>
<dbReference type="Pfam" id="PF04082">
    <property type="entry name" value="Fungal_trans"/>
    <property type="match status" value="1"/>
</dbReference>
<feature type="region of interest" description="Disordered" evidence="4">
    <location>
        <begin position="163"/>
        <end position="203"/>
    </location>
</feature>
<dbReference type="Gene3D" id="4.10.240.10">
    <property type="entry name" value="Zn(2)-C6 fungal-type DNA-binding domain"/>
    <property type="match status" value="1"/>
</dbReference>
<protein>
    <submittedName>
        <fullName evidence="6">Transcriptional regulatory</fullName>
    </submittedName>
</protein>
<dbReference type="Pfam" id="PF00172">
    <property type="entry name" value="Zn_clus"/>
    <property type="match status" value="1"/>
</dbReference>
<feature type="region of interest" description="Disordered" evidence="4">
    <location>
        <begin position="729"/>
        <end position="754"/>
    </location>
</feature>
<evidence type="ECO:0000256" key="1">
    <source>
        <dbReference type="ARBA" id="ARBA00004123"/>
    </source>
</evidence>